<protein>
    <recommendedName>
        <fullName evidence="3">N-acetyltransferase domain-containing protein</fullName>
    </recommendedName>
</protein>
<evidence type="ECO:0000256" key="1">
    <source>
        <dbReference type="ARBA" id="ARBA00022679"/>
    </source>
</evidence>
<dbReference type="SUPFAM" id="SSF55729">
    <property type="entry name" value="Acyl-CoA N-acyltransferases (Nat)"/>
    <property type="match status" value="2"/>
</dbReference>
<keyword evidence="5" id="KW-1185">Reference proteome</keyword>
<dbReference type="EMBL" id="JABANO010001309">
    <property type="protein sequence ID" value="KAF4758531.1"/>
    <property type="molecule type" value="Genomic_DNA"/>
</dbReference>
<evidence type="ECO:0000259" key="3">
    <source>
        <dbReference type="PROSITE" id="PS51186"/>
    </source>
</evidence>
<dbReference type="AlphaFoldDB" id="A0A7J6UNE6"/>
<dbReference type="InterPro" id="IPR000182">
    <property type="entry name" value="GNAT_dom"/>
</dbReference>
<keyword evidence="2" id="KW-0012">Acyltransferase</keyword>
<dbReference type="PANTHER" id="PTHR42919:SF8">
    <property type="entry name" value="N-ALPHA-ACETYLTRANSFERASE 50"/>
    <property type="match status" value="1"/>
</dbReference>
<keyword evidence="1" id="KW-0808">Transferase</keyword>
<gene>
    <name evidence="4" type="ORF">FOZ63_029974</name>
</gene>
<evidence type="ECO:0000313" key="5">
    <source>
        <dbReference type="Proteomes" id="UP000553632"/>
    </source>
</evidence>
<evidence type="ECO:0000313" key="4">
    <source>
        <dbReference type="EMBL" id="KAF4758531.1"/>
    </source>
</evidence>
<dbReference type="Pfam" id="PF00583">
    <property type="entry name" value="Acetyltransf_1"/>
    <property type="match status" value="1"/>
</dbReference>
<dbReference type="PROSITE" id="PS51186">
    <property type="entry name" value="GNAT"/>
    <property type="match status" value="1"/>
</dbReference>
<evidence type="ECO:0000256" key="2">
    <source>
        <dbReference type="ARBA" id="ARBA00023315"/>
    </source>
</evidence>
<comment type="caution">
    <text evidence="4">The sequence shown here is derived from an EMBL/GenBank/DDBJ whole genome shotgun (WGS) entry which is preliminary data.</text>
</comment>
<dbReference type="InterPro" id="IPR051556">
    <property type="entry name" value="N-term/lysine_N-AcTrnsfr"/>
</dbReference>
<dbReference type="Gene3D" id="3.40.630.30">
    <property type="match status" value="2"/>
</dbReference>
<organism evidence="4 5">
    <name type="scientific">Perkinsus olseni</name>
    <name type="common">Perkinsus atlanticus</name>
    <dbReference type="NCBI Taxonomy" id="32597"/>
    <lineage>
        <taxon>Eukaryota</taxon>
        <taxon>Sar</taxon>
        <taxon>Alveolata</taxon>
        <taxon>Perkinsozoa</taxon>
        <taxon>Perkinsea</taxon>
        <taxon>Perkinsida</taxon>
        <taxon>Perkinsidae</taxon>
        <taxon>Perkinsus</taxon>
    </lineage>
</organism>
<dbReference type="Proteomes" id="UP000553632">
    <property type="component" value="Unassembled WGS sequence"/>
</dbReference>
<reference evidence="4 5" key="1">
    <citation type="submission" date="2020-04" db="EMBL/GenBank/DDBJ databases">
        <title>Perkinsus olseni comparative genomics.</title>
        <authorList>
            <person name="Bogema D.R."/>
        </authorList>
    </citation>
    <scope>NUCLEOTIDE SEQUENCE [LARGE SCALE GENOMIC DNA]</scope>
    <source>
        <strain evidence="4 5">ATCC PRA-207</strain>
    </source>
</reference>
<accession>A0A7J6UNE6</accession>
<name>A0A7J6UNE6_PEROL</name>
<dbReference type="InterPro" id="IPR016181">
    <property type="entry name" value="Acyl_CoA_acyltransferase"/>
</dbReference>
<proteinExistence type="predicted"/>
<dbReference type="GO" id="GO:0016747">
    <property type="term" value="F:acyltransferase activity, transferring groups other than amino-acyl groups"/>
    <property type="evidence" value="ECO:0007669"/>
    <property type="project" value="InterPro"/>
</dbReference>
<dbReference type="PANTHER" id="PTHR42919">
    <property type="entry name" value="N-ALPHA-ACETYLTRANSFERASE"/>
    <property type="match status" value="1"/>
</dbReference>
<feature type="domain" description="N-acetyltransferase" evidence="3">
    <location>
        <begin position="265"/>
        <end position="432"/>
    </location>
</feature>
<sequence>MTAVLVQFTVDIIIPSIALLVNTVACVTARRLLASPPLHTRKPPPSGIIYRDALPGEFGTNPGPEGQSKYFVAVNTTNLNKTIGYIGYSVVAGDRAQKELDFFPLPQIRRDAEIVFLEYIRVGWKSRERGVGTWMLSSFLPHVKNERPQLDAVYLMVGKEHIAGRMYENVGFKLLNGTNRSALAHYQYAYTTAAAAAAPHEHPLSENVNSEAITEALFNAVTSLMPNHPPDMPSHVGIGFRWSMTAVLVQFTVDIIIPSIALLVNTVACVTARRLLASPPLHTRKPPPSGIIYREPLPEEYGQIACPKHLSECYVAVNSTDSNKVVGYIRYSVMQGNDAFEVLKLPSISKMSEELGYIEYVKVKQNSLKQGVGTWMLSNLLMHLKKKWPKVDSVYLMVPHENQIAQQMYEKIGFKRLNGTNPIHAYYRYVYPVANH</sequence>